<sequence>MSENNRKNIPWTEEEYLLALIVYQDIKRCGEAISASNPKIIALSQLLQTLDIHPQSERGDHFREPDGVRSRISYFKRMDEGMEFGDRNLQYLVWNKWRGINESKL</sequence>
<evidence type="ECO:0000313" key="2">
    <source>
        <dbReference type="Proteomes" id="UP001501321"/>
    </source>
</evidence>
<name>A0ABP8PVL6_9GAMM</name>
<dbReference type="RefSeq" id="WP_345009651.1">
    <property type="nucleotide sequence ID" value="NZ_BAABFC010000001.1"/>
</dbReference>
<protein>
    <submittedName>
        <fullName evidence="1">Uncharacterized protein</fullName>
    </submittedName>
</protein>
<comment type="caution">
    <text evidence="1">The sequence shown here is derived from an EMBL/GenBank/DDBJ whole genome shotgun (WGS) entry which is preliminary data.</text>
</comment>
<evidence type="ECO:0000313" key="1">
    <source>
        <dbReference type="EMBL" id="GAA4493815.1"/>
    </source>
</evidence>
<proteinExistence type="predicted"/>
<dbReference type="Proteomes" id="UP001501321">
    <property type="component" value="Unassembled WGS sequence"/>
</dbReference>
<dbReference type="EMBL" id="BAABFC010000001">
    <property type="protein sequence ID" value="GAA4493815.1"/>
    <property type="molecule type" value="Genomic_DNA"/>
</dbReference>
<accession>A0ABP8PVL6</accession>
<reference evidence="2" key="1">
    <citation type="journal article" date="2019" name="Int. J. Syst. Evol. Microbiol.">
        <title>The Global Catalogue of Microorganisms (GCM) 10K type strain sequencing project: providing services to taxonomists for standard genome sequencing and annotation.</title>
        <authorList>
            <consortium name="The Broad Institute Genomics Platform"/>
            <consortium name="The Broad Institute Genome Sequencing Center for Infectious Disease"/>
            <person name="Wu L."/>
            <person name="Ma J."/>
        </authorList>
    </citation>
    <scope>NUCLEOTIDE SEQUENCE [LARGE SCALE GENOMIC DNA]</scope>
    <source>
        <strain evidence="2">JCM 32226</strain>
    </source>
</reference>
<organism evidence="1 2">
    <name type="scientific">Pseudaeromonas paramecii</name>
    <dbReference type="NCBI Taxonomy" id="2138166"/>
    <lineage>
        <taxon>Bacteria</taxon>
        <taxon>Pseudomonadati</taxon>
        <taxon>Pseudomonadota</taxon>
        <taxon>Gammaproteobacteria</taxon>
        <taxon>Aeromonadales</taxon>
        <taxon>Aeromonadaceae</taxon>
        <taxon>Pseudaeromonas</taxon>
    </lineage>
</organism>
<gene>
    <name evidence="1" type="ORF">GCM10023095_04620</name>
</gene>
<keyword evidence="2" id="KW-1185">Reference proteome</keyword>